<dbReference type="GO" id="GO:0005840">
    <property type="term" value="C:ribosome"/>
    <property type="evidence" value="ECO:0007669"/>
    <property type="project" value="UniProtKB-KW"/>
</dbReference>
<keyword evidence="4" id="KW-0689">Ribosomal protein</keyword>
<dbReference type="FunFam" id="2.20.28.120:FF:000005">
    <property type="entry name" value="39S ribosomal protein L33, mitochondrial"/>
    <property type="match status" value="1"/>
</dbReference>
<comment type="subunit">
    <text evidence="9">Component of the mitochondrial ribosome large subunit (39S) which comprises a 16S rRNA and about 50 distinct proteins.</text>
</comment>
<name>A0AA38J1J9_9CUCU</name>
<dbReference type="SUPFAM" id="SSF57829">
    <property type="entry name" value="Zn-binding ribosomal proteins"/>
    <property type="match status" value="1"/>
</dbReference>
<dbReference type="AlphaFoldDB" id="A0AA38J1J9"/>
<evidence type="ECO:0000256" key="4">
    <source>
        <dbReference type="ARBA" id="ARBA00022980"/>
    </source>
</evidence>
<keyword evidence="5" id="KW-0496">Mitochondrion</keyword>
<evidence type="ECO:0000256" key="5">
    <source>
        <dbReference type="ARBA" id="ARBA00023128"/>
    </source>
</evidence>
<accession>A0AA38J1J9</accession>
<evidence type="ECO:0000256" key="9">
    <source>
        <dbReference type="ARBA" id="ARBA00038782"/>
    </source>
</evidence>
<evidence type="ECO:0000256" key="6">
    <source>
        <dbReference type="ARBA" id="ARBA00023274"/>
    </source>
</evidence>
<dbReference type="GO" id="GO:0006412">
    <property type="term" value="P:translation"/>
    <property type="evidence" value="ECO:0007669"/>
    <property type="project" value="InterPro"/>
</dbReference>
<dbReference type="PANTHER" id="PTHR47037:SF1">
    <property type="entry name" value="LARGE RIBOSOMAL SUBUNIT PROTEIN BL33M"/>
    <property type="match status" value="1"/>
</dbReference>
<evidence type="ECO:0000256" key="1">
    <source>
        <dbReference type="ARBA" id="ARBA00004173"/>
    </source>
</evidence>
<evidence type="ECO:0000313" key="10">
    <source>
        <dbReference type="EMBL" id="KAJ3665014.1"/>
    </source>
</evidence>
<proteinExistence type="inferred from homology"/>
<evidence type="ECO:0000256" key="3">
    <source>
        <dbReference type="ARBA" id="ARBA00022946"/>
    </source>
</evidence>
<dbReference type="GO" id="GO:0005739">
    <property type="term" value="C:mitochondrion"/>
    <property type="evidence" value="ECO:0007669"/>
    <property type="project" value="UniProtKB-SubCell"/>
</dbReference>
<comment type="caution">
    <text evidence="10">The sequence shown here is derived from an EMBL/GenBank/DDBJ whole genome shotgun (WGS) entry which is preliminary data.</text>
</comment>
<keyword evidence="11" id="KW-1185">Reference proteome</keyword>
<keyword evidence="6" id="KW-0687">Ribonucleoprotein</keyword>
<dbReference type="InterPro" id="IPR038584">
    <property type="entry name" value="Ribosomal_bL33_sf"/>
</dbReference>
<evidence type="ECO:0000256" key="7">
    <source>
        <dbReference type="ARBA" id="ARBA00035275"/>
    </source>
</evidence>
<sequence length="66" mass="7912">MFLTNVLLKRVKSKRIMVQMESVVSGHTFNKIRERLADKLEVVRFDPWLQKECVYKEAKKVRSMDK</sequence>
<protein>
    <recommendedName>
        <fullName evidence="7">Large ribosomal subunit protein bL33m</fullName>
    </recommendedName>
    <alternativeName>
        <fullName evidence="8">39S ribosomal protein L33, mitochondrial</fullName>
    </alternativeName>
</protein>
<dbReference type="InterPro" id="IPR011332">
    <property type="entry name" value="Ribosomal_zn-bd"/>
</dbReference>
<dbReference type="Proteomes" id="UP001168821">
    <property type="component" value="Unassembled WGS sequence"/>
</dbReference>
<evidence type="ECO:0000313" key="11">
    <source>
        <dbReference type="Proteomes" id="UP001168821"/>
    </source>
</evidence>
<gene>
    <name evidence="10" type="ORF">Zmor_000535</name>
</gene>
<comment type="similarity">
    <text evidence="2">Belongs to the bacterial ribosomal protein bL33 family.</text>
</comment>
<keyword evidence="3" id="KW-0809">Transit peptide</keyword>
<evidence type="ECO:0000256" key="8">
    <source>
        <dbReference type="ARBA" id="ARBA00035436"/>
    </source>
</evidence>
<evidence type="ECO:0000256" key="2">
    <source>
        <dbReference type="ARBA" id="ARBA00007596"/>
    </source>
</evidence>
<dbReference type="Gene3D" id="2.20.28.120">
    <property type="entry name" value="Ribosomal protein L33"/>
    <property type="match status" value="1"/>
</dbReference>
<dbReference type="PANTHER" id="PTHR47037">
    <property type="entry name" value="39S RIBOSOMAL PROTEIN L33, MITOCHONDRIAL"/>
    <property type="match status" value="1"/>
</dbReference>
<dbReference type="EMBL" id="JALNTZ010000001">
    <property type="protein sequence ID" value="KAJ3665014.1"/>
    <property type="molecule type" value="Genomic_DNA"/>
</dbReference>
<organism evidence="10 11">
    <name type="scientific">Zophobas morio</name>
    <dbReference type="NCBI Taxonomy" id="2755281"/>
    <lineage>
        <taxon>Eukaryota</taxon>
        <taxon>Metazoa</taxon>
        <taxon>Ecdysozoa</taxon>
        <taxon>Arthropoda</taxon>
        <taxon>Hexapoda</taxon>
        <taxon>Insecta</taxon>
        <taxon>Pterygota</taxon>
        <taxon>Neoptera</taxon>
        <taxon>Endopterygota</taxon>
        <taxon>Coleoptera</taxon>
        <taxon>Polyphaga</taxon>
        <taxon>Cucujiformia</taxon>
        <taxon>Tenebrionidae</taxon>
        <taxon>Zophobas</taxon>
    </lineage>
</organism>
<reference evidence="10" key="1">
    <citation type="journal article" date="2023" name="G3 (Bethesda)">
        <title>Whole genome assemblies of Zophobas morio and Tenebrio molitor.</title>
        <authorList>
            <person name="Kaur S."/>
            <person name="Stinson S.A."/>
            <person name="diCenzo G.C."/>
        </authorList>
    </citation>
    <scope>NUCLEOTIDE SEQUENCE</scope>
    <source>
        <strain evidence="10">QUZm001</strain>
    </source>
</reference>
<dbReference type="GO" id="GO:1990904">
    <property type="term" value="C:ribonucleoprotein complex"/>
    <property type="evidence" value="ECO:0007669"/>
    <property type="project" value="UniProtKB-KW"/>
</dbReference>
<comment type="subcellular location">
    <subcellularLocation>
        <location evidence="1">Mitochondrion</location>
    </subcellularLocation>
</comment>
<dbReference type="InterPro" id="IPR052008">
    <property type="entry name" value="Mitoribosomal_protein_bL33"/>
</dbReference>